<gene>
    <name evidence="1" type="ORF">KZJ38_11135</name>
</gene>
<protein>
    <submittedName>
        <fullName evidence="1">Uncharacterized protein</fullName>
    </submittedName>
</protein>
<sequence>MKQELRLRIVVTEPLSDVWFALQRGKSELVAPTSSGEELTFDFSVLADLASDPPRLTGEFTQGPPATRFVYINSGTYAGQAGTDWSRRAKVPLTGIRTSLAAKVIASNGILLARVSGMAKDGGPFCASVPLLTDWEIKALS</sequence>
<organism evidence="1 2">
    <name type="scientific">Paraburkholderia edwinii</name>
    <dbReference type="NCBI Taxonomy" id="2861782"/>
    <lineage>
        <taxon>Bacteria</taxon>
        <taxon>Pseudomonadati</taxon>
        <taxon>Pseudomonadota</taxon>
        <taxon>Betaproteobacteria</taxon>
        <taxon>Burkholderiales</taxon>
        <taxon>Burkholderiaceae</taxon>
        <taxon>Paraburkholderia</taxon>
    </lineage>
</organism>
<dbReference type="EMBL" id="CP080095">
    <property type="protein sequence ID" value="QYD66975.1"/>
    <property type="molecule type" value="Genomic_DNA"/>
</dbReference>
<name>A0ABX8UE56_9BURK</name>
<accession>A0ABX8UE56</accession>
<dbReference type="Proteomes" id="UP000826462">
    <property type="component" value="Chromosome 1"/>
</dbReference>
<evidence type="ECO:0000313" key="1">
    <source>
        <dbReference type="EMBL" id="QYD66975.1"/>
    </source>
</evidence>
<dbReference type="InterPro" id="IPR046032">
    <property type="entry name" value="DUF5990"/>
</dbReference>
<reference evidence="1 2" key="1">
    <citation type="submission" date="2021-07" db="EMBL/GenBank/DDBJ databases">
        <title>Paraburkholderia edwinii protects Aspergillus sp. from phenazines by acting as a toxin sponge.</title>
        <authorList>
            <person name="Dahlstrom K.M."/>
            <person name="Newman D.K."/>
        </authorList>
    </citation>
    <scope>NUCLEOTIDE SEQUENCE [LARGE SCALE GENOMIC DNA]</scope>
    <source>
        <strain evidence="1 2">Pe01</strain>
    </source>
</reference>
<dbReference type="Pfam" id="PF19452">
    <property type="entry name" value="DUF5990"/>
    <property type="match status" value="1"/>
</dbReference>
<dbReference type="RefSeq" id="WP_219795969.1">
    <property type="nucleotide sequence ID" value="NZ_CP080095.1"/>
</dbReference>
<keyword evidence="2" id="KW-1185">Reference proteome</keyword>
<evidence type="ECO:0000313" key="2">
    <source>
        <dbReference type="Proteomes" id="UP000826462"/>
    </source>
</evidence>
<proteinExistence type="predicted"/>